<evidence type="ECO:0000313" key="2">
    <source>
        <dbReference type="Proteomes" id="UP001207468"/>
    </source>
</evidence>
<name>A0ACC0U6A9_9AGAM</name>
<protein>
    <submittedName>
        <fullName evidence="1">Uncharacterized protein</fullName>
    </submittedName>
</protein>
<evidence type="ECO:0000313" key="1">
    <source>
        <dbReference type="EMBL" id="KAI9507228.1"/>
    </source>
</evidence>
<organism evidence="1 2">
    <name type="scientific">Russula earlei</name>
    <dbReference type="NCBI Taxonomy" id="71964"/>
    <lineage>
        <taxon>Eukaryota</taxon>
        <taxon>Fungi</taxon>
        <taxon>Dikarya</taxon>
        <taxon>Basidiomycota</taxon>
        <taxon>Agaricomycotina</taxon>
        <taxon>Agaricomycetes</taxon>
        <taxon>Russulales</taxon>
        <taxon>Russulaceae</taxon>
        <taxon>Russula</taxon>
    </lineage>
</organism>
<accession>A0ACC0U6A9</accession>
<dbReference type="EMBL" id="JAGFNK010000135">
    <property type="protein sequence ID" value="KAI9507228.1"/>
    <property type="molecule type" value="Genomic_DNA"/>
</dbReference>
<sequence>MPCLGLTIVVRRFLVSFSLTATSAGRWHFLRGTDDSLGAGLNTSRSASCTTAVVKPSPQVTGDTLVPSPASPCLTEVDRRRSKSQCKIGVTAQLGSGHREDSVDGEIVENASKFLACLSALHDEEHGSGQPAHAYAGCSLKGGQFVLRGLSGRKINVHDLVRMYSNEMEAWTRLAPEDLCDFGVVEGAASEDTFTNGTSNYYSIVSRPFISDPASLESNNEGSERGRALGKNLTCITGAGAWSQMTIREEAAQENSSDFCYSFRELIQHLAGMRLKVIKRAQILHSGECDCVNSSHSISSLIVMSKVDRKRLKVELGWTDRGEIEGIGIEGEGSRRNETGIGNIPTGCPSVVHGQARL</sequence>
<reference evidence="1" key="1">
    <citation type="submission" date="2021-03" db="EMBL/GenBank/DDBJ databases">
        <title>Evolutionary priming and transition to the ectomycorrhizal habit in an iconic lineage of mushroom-forming fungi: is preadaptation a requirement?</title>
        <authorList>
            <consortium name="DOE Joint Genome Institute"/>
            <person name="Looney B.P."/>
            <person name="Miyauchi S."/>
            <person name="Morin E."/>
            <person name="Drula E."/>
            <person name="Courty P.E."/>
            <person name="Chicoki N."/>
            <person name="Fauchery L."/>
            <person name="Kohler A."/>
            <person name="Kuo A."/>
            <person name="LaButti K."/>
            <person name="Pangilinan J."/>
            <person name="Lipzen A."/>
            <person name="Riley R."/>
            <person name="Andreopoulos W."/>
            <person name="He G."/>
            <person name="Johnson J."/>
            <person name="Barry K.W."/>
            <person name="Grigoriev I.V."/>
            <person name="Nagy L."/>
            <person name="Hibbett D."/>
            <person name="Henrissat B."/>
            <person name="Matheny P.B."/>
            <person name="Labbe J."/>
            <person name="Martin A.F."/>
        </authorList>
    </citation>
    <scope>NUCLEOTIDE SEQUENCE</scope>
    <source>
        <strain evidence="1">BPL698</strain>
    </source>
</reference>
<gene>
    <name evidence="1" type="ORF">F5148DRAFT_1368571</name>
</gene>
<dbReference type="Proteomes" id="UP001207468">
    <property type="component" value="Unassembled WGS sequence"/>
</dbReference>
<proteinExistence type="predicted"/>
<comment type="caution">
    <text evidence="1">The sequence shown here is derived from an EMBL/GenBank/DDBJ whole genome shotgun (WGS) entry which is preliminary data.</text>
</comment>
<keyword evidence="2" id="KW-1185">Reference proteome</keyword>